<keyword evidence="3" id="KW-0949">S-adenosyl-L-methionine</keyword>
<dbReference type="Pfam" id="PF08100">
    <property type="entry name" value="Dimerisation"/>
    <property type="match status" value="1"/>
</dbReference>
<dbReference type="InterPro" id="IPR016461">
    <property type="entry name" value="COMT-like"/>
</dbReference>
<keyword evidence="1" id="KW-0489">Methyltransferase</keyword>
<feature type="domain" description="O-methyltransferase dimerisation" evidence="5">
    <location>
        <begin position="77"/>
        <end position="154"/>
    </location>
</feature>
<dbReference type="InterPro" id="IPR036388">
    <property type="entry name" value="WH-like_DNA-bd_sf"/>
</dbReference>
<dbReference type="Proteomes" id="UP000310158">
    <property type="component" value="Unassembled WGS sequence"/>
</dbReference>
<keyword evidence="2" id="KW-0808">Transferase</keyword>
<dbReference type="Gene3D" id="3.40.50.150">
    <property type="entry name" value="Vaccinia Virus protein VP39"/>
    <property type="match status" value="1"/>
</dbReference>
<dbReference type="SUPFAM" id="SSF46785">
    <property type="entry name" value="Winged helix' DNA-binding domain"/>
    <property type="match status" value="1"/>
</dbReference>
<feature type="domain" description="O-methyltransferase C-terminal" evidence="4">
    <location>
        <begin position="196"/>
        <end position="384"/>
    </location>
</feature>
<accession>A0A4S4LE06</accession>
<dbReference type="InterPro" id="IPR012967">
    <property type="entry name" value="COMT_dimerisation"/>
</dbReference>
<dbReference type="GO" id="GO:0032259">
    <property type="term" value="P:methylation"/>
    <property type="evidence" value="ECO:0007669"/>
    <property type="project" value="UniProtKB-KW"/>
</dbReference>
<dbReference type="PROSITE" id="PS51683">
    <property type="entry name" value="SAM_OMT_II"/>
    <property type="match status" value="1"/>
</dbReference>
<dbReference type="AlphaFoldDB" id="A0A4S4LE06"/>
<evidence type="ECO:0000259" key="5">
    <source>
        <dbReference type="Pfam" id="PF08100"/>
    </source>
</evidence>
<protein>
    <submittedName>
        <fullName evidence="6">Uncharacterized protein</fullName>
    </submittedName>
</protein>
<evidence type="ECO:0000256" key="1">
    <source>
        <dbReference type="ARBA" id="ARBA00022603"/>
    </source>
</evidence>
<reference evidence="6 7" key="1">
    <citation type="submission" date="2019-02" db="EMBL/GenBank/DDBJ databases">
        <title>Genome sequencing of the rare red list fungi Bondarzewia mesenterica.</title>
        <authorList>
            <person name="Buettner E."/>
            <person name="Kellner H."/>
        </authorList>
    </citation>
    <scope>NUCLEOTIDE SEQUENCE [LARGE SCALE GENOMIC DNA]</scope>
    <source>
        <strain evidence="6 7">DSM 108281</strain>
    </source>
</reference>
<dbReference type="Gene3D" id="1.10.10.10">
    <property type="entry name" value="Winged helix-like DNA-binding domain superfamily/Winged helix DNA-binding domain"/>
    <property type="match status" value="1"/>
</dbReference>
<keyword evidence="7" id="KW-1185">Reference proteome</keyword>
<dbReference type="PANTHER" id="PTHR43712:SF2">
    <property type="entry name" value="O-METHYLTRANSFERASE CICE"/>
    <property type="match status" value="1"/>
</dbReference>
<dbReference type="Pfam" id="PF00891">
    <property type="entry name" value="Methyltransf_2"/>
    <property type="match status" value="1"/>
</dbReference>
<evidence type="ECO:0000256" key="2">
    <source>
        <dbReference type="ARBA" id="ARBA00022679"/>
    </source>
</evidence>
<gene>
    <name evidence="6" type="ORF">EW146_g9170</name>
</gene>
<sequence>MSSPVRQLLELISSSISTLEKTCAENGTQIPDLDAPFSPSSEAFRTNVVAAEAANIVSAAALQLAAILTPPQVSLYHIIGGHFRSAAIRVCIESNVTEILREAGPQGLHVEDIAAKNGQDPDKLARFLRFLATNHVYREVSPNVFANTRISSILDTLKPSEEIIADPVHKHDNTPGLAAFASHHLDEAFKAAAYAWETLADPATRRSGDPSASPFARAFNTKQTLWQFHERAEESYRNHRFGVGMQGVQAMQPVNAILDAYNWASLPAESIVVDVGGGVGTSSFPLAEKFSTLKIVVQDLPGVVKHGKKVWEVKMPDKLKSGAAHDFFDRQPQTNASVFLLKQITHDWSDEYCVKFLTRLRTAATPTTILLIVDSIMPFACHDPSGDDDKGIPGAVPREAPAPLLANFGAVNEMAYNADIDMFLLFNSQERTIRHFDRLLRSTGWKIKIVHRQADDSTFLQSIEAIPIV</sequence>
<evidence type="ECO:0000259" key="4">
    <source>
        <dbReference type="Pfam" id="PF00891"/>
    </source>
</evidence>
<dbReference type="InterPro" id="IPR001077">
    <property type="entry name" value="COMT_C"/>
</dbReference>
<dbReference type="GO" id="GO:0046983">
    <property type="term" value="F:protein dimerization activity"/>
    <property type="evidence" value="ECO:0007669"/>
    <property type="project" value="InterPro"/>
</dbReference>
<proteinExistence type="predicted"/>
<evidence type="ECO:0000313" key="6">
    <source>
        <dbReference type="EMBL" id="THH07900.1"/>
    </source>
</evidence>
<evidence type="ECO:0000256" key="3">
    <source>
        <dbReference type="ARBA" id="ARBA00022691"/>
    </source>
</evidence>
<dbReference type="OrthoDB" id="2410195at2759"/>
<dbReference type="InterPro" id="IPR036390">
    <property type="entry name" value="WH_DNA-bd_sf"/>
</dbReference>
<dbReference type="SUPFAM" id="SSF53335">
    <property type="entry name" value="S-adenosyl-L-methionine-dependent methyltransferases"/>
    <property type="match status" value="1"/>
</dbReference>
<name>A0A4S4LE06_9AGAM</name>
<dbReference type="InterPro" id="IPR029063">
    <property type="entry name" value="SAM-dependent_MTases_sf"/>
</dbReference>
<dbReference type="EMBL" id="SGPL01000740">
    <property type="protein sequence ID" value="THH07900.1"/>
    <property type="molecule type" value="Genomic_DNA"/>
</dbReference>
<dbReference type="PANTHER" id="PTHR43712">
    <property type="entry name" value="PUTATIVE (AFU_ORTHOLOGUE AFUA_4G14580)-RELATED"/>
    <property type="match status" value="1"/>
</dbReference>
<comment type="caution">
    <text evidence="6">The sequence shown here is derived from an EMBL/GenBank/DDBJ whole genome shotgun (WGS) entry which is preliminary data.</text>
</comment>
<evidence type="ECO:0000313" key="7">
    <source>
        <dbReference type="Proteomes" id="UP000310158"/>
    </source>
</evidence>
<dbReference type="GO" id="GO:0008171">
    <property type="term" value="F:O-methyltransferase activity"/>
    <property type="evidence" value="ECO:0007669"/>
    <property type="project" value="InterPro"/>
</dbReference>
<organism evidence="6 7">
    <name type="scientific">Bondarzewia mesenterica</name>
    <dbReference type="NCBI Taxonomy" id="1095465"/>
    <lineage>
        <taxon>Eukaryota</taxon>
        <taxon>Fungi</taxon>
        <taxon>Dikarya</taxon>
        <taxon>Basidiomycota</taxon>
        <taxon>Agaricomycotina</taxon>
        <taxon>Agaricomycetes</taxon>
        <taxon>Russulales</taxon>
        <taxon>Bondarzewiaceae</taxon>
        <taxon>Bondarzewia</taxon>
    </lineage>
</organism>